<comment type="caution">
    <text evidence="2">The sequence shown here is derived from an EMBL/GenBank/DDBJ whole genome shotgun (WGS) entry which is preliminary data.</text>
</comment>
<evidence type="ECO:0000256" key="1">
    <source>
        <dbReference type="SAM" id="Phobius"/>
    </source>
</evidence>
<protein>
    <submittedName>
        <fullName evidence="2">Uncharacterized protein</fullName>
    </submittedName>
</protein>
<dbReference type="EMBL" id="LIAE01007263">
    <property type="protein sequence ID" value="PAV80480.1"/>
    <property type="molecule type" value="Genomic_DNA"/>
</dbReference>
<sequence length="221" mass="24981">MTTEPRAAQCCCCSARRTLIVWQCVCIILWAFRAIYSIPKIFDHTYQTYLLCYRVWAFVELILNILLLYGAVKRQPRILMAGFIYETIVTVLVGILCLLATIIPSVFTKFFTDRVNMSMSSAMNSGQGSSISSQQQQQIEEMSTDPLINVIVTSMVLLIIFALQSMICYLYLIVYREAKRFQDNQVMVCAAGVVVEQGNYPNCPSYPASNYPPCETKTPIA</sequence>
<evidence type="ECO:0000313" key="2">
    <source>
        <dbReference type="EMBL" id="PAV80480.1"/>
    </source>
</evidence>
<accession>A0A2A2L2W5</accession>
<evidence type="ECO:0000313" key="3">
    <source>
        <dbReference type="Proteomes" id="UP000218231"/>
    </source>
</evidence>
<keyword evidence="1" id="KW-0472">Membrane</keyword>
<organism evidence="2 3">
    <name type="scientific">Diploscapter pachys</name>
    <dbReference type="NCBI Taxonomy" id="2018661"/>
    <lineage>
        <taxon>Eukaryota</taxon>
        <taxon>Metazoa</taxon>
        <taxon>Ecdysozoa</taxon>
        <taxon>Nematoda</taxon>
        <taxon>Chromadorea</taxon>
        <taxon>Rhabditida</taxon>
        <taxon>Rhabditina</taxon>
        <taxon>Rhabditomorpha</taxon>
        <taxon>Rhabditoidea</taxon>
        <taxon>Rhabditidae</taxon>
        <taxon>Diploscapter</taxon>
    </lineage>
</organism>
<feature type="transmembrane region" description="Helical" evidence="1">
    <location>
        <begin position="48"/>
        <end position="71"/>
    </location>
</feature>
<feature type="transmembrane region" description="Helical" evidence="1">
    <location>
        <begin position="147"/>
        <end position="172"/>
    </location>
</feature>
<name>A0A2A2L2W5_9BILA</name>
<feature type="transmembrane region" description="Helical" evidence="1">
    <location>
        <begin position="19"/>
        <end position="36"/>
    </location>
</feature>
<keyword evidence="3" id="KW-1185">Reference proteome</keyword>
<dbReference type="AlphaFoldDB" id="A0A2A2L2W5"/>
<reference evidence="2 3" key="1">
    <citation type="journal article" date="2017" name="Curr. Biol.">
        <title>Genome architecture and evolution of a unichromosomal asexual nematode.</title>
        <authorList>
            <person name="Fradin H."/>
            <person name="Zegar C."/>
            <person name="Gutwein M."/>
            <person name="Lucas J."/>
            <person name="Kovtun M."/>
            <person name="Corcoran D."/>
            <person name="Baugh L.R."/>
            <person name="Kiontke K."/>
            <person name="Gunsalus K."/>
            <person name="Fitch D.H."/>
            <person name="Piano F."/>
        </authorList>
    </citation>
    <scope>NUCLEOTIDE SEQUENCE [LARGE SCALE GENOMIC DNA]</scope>
    <source>
        <strain evidence="2">PF1309</strain>
    </source>
</reference>
<dbReference type="Proteomes" id="UP000218231">
    <property type="component" value="Unassembled WGS sequence"/>
</dbReference>
<keyword evidence="1" id="KW-1133">Transmembrane helix</keyword>
<keyword evidence="1" id="KW-0812">Transmembrane</keyword>
<feature type="transmembrane region" description="Helical" evidence="1">
    <location>
        <begin position="83"/>
        <end position="107"/>
    </location>
</feature>
<gene>
    <name evidence="2" type="ORF">WR25_26227</name>
</gene>
<proteinExistence type="predicted"/>